<reference evidence="2" key="1">
    <citation type="submission" date="2021-04" db="EMBL/GenBank/DDBJ databases">
        <title>First draft genome resource for Brassicaceae pathogens Fusarium oxysporum f. sp. raphani and Fusarium oxysporum f. sp. rapae.</title>
        <authorList>
            <person name="Asai S."/>
        </authorList>
    </citation>
    <scope>NUCLEOTIDE SEQUENCE</scope>
    <source>
        <strain evidence="2">Tf1208</strain>
    </source>
</reference>
<evidence type="ECO:0000256" key="1">
    <source>
        <dbReference type="SAM" id="MobiDB-lite"/>
    </source>
</evidence>
<feature type="compositionally biased region" description="Pro residues" evidence="1">
    <location>
        <begin position="39"/>
        <end position="49"/>
    </location>
</feature>
<gene>
    <name evidence="2" type="ORF">Forpe1208_v015836</name>
</gene>
<sequence length="114" mass="12187">MAQHAIAGSAQTNPKQSFADIARMSPTEEPNGGVRHPEPVPSPAPPLPSPGENLFCTIDISGAGDDGSDKAQIGEVRQAIEAAVRIRKKDERWRWAAVIRGLGVPTPSRPTGRW</sequence>
<dbReference type="AlphaFoldDB" id="A0A8J5TYN7"/>
<evidence type="ECO:0000313" key="2">
    <source>
        <dbReference type="EMBL" id="KAG7404452.1"/>
    </source>
</evidence>
<proteinExistence type="predicted"/>
<feature type="region of interest" description="Disordered" evidence="1">
    <location>
        <begin position="1"/>
        <end position="54"/>
    </location>
</feature>
<accession>A0A8J5TYN7</accession>
<dbReference type="Proteomes" id="UP000694050">
    <property type="component" value="Unassembled WGS sequence"/>
</dbReference>
<organism evidence="2 3">
    <name type="scientific">Fusarium oxysporum f. sp. rapae</name>
    <dbReference type="NCBI Taxonomy" id="485398"/>
    <lineage>
        <taxon>Eukaryota</taxon>
        <taxon>Fungi</taxon>
        <taxon>Dikarya</taxon>
        <taxon>Ascomycota</taxon>
        <taxon>Pezizomycotina</taxon>
        <taxon>Sordariomycetes</taxon>
        <taxon>Hypocreomycetidae</taxon>
        <taxon>Hypocreales</taxon>
        <taxon>Nectriaceae</taxon>
        <taxon>Fusarium</taxon>
        <taxon>Fusarium oxysporum species complex</taxon>
    </lineage>
</organism>
<evidence type="ECO:0000313" key="3">
    <source>
        <dbReference type="Proteomes" id="UP000694050"/>
    </source>
</evidence>
<name>A0A8J5TYN7_FUSOX</name>
<comment type="caution">
    <text evidence="2">The sequence shown here is derived from an EMBL/GenBank/DDBJ whole genome shotgun (WGS) entry which is preliminary data.</text>
</comment>
<dbReference type="EMBL" id="JAELUQ010000013">
    <property type="protein sequence ID" value="KAG7404452.1"/>
    <property type="molecule type" value="Genomic_DNA"/>
</dbReference>
<protein>
    <submittedName>
        <fullName evidence="2">Uncharacterized protein</fullName>
    </submittedName>
</protein>